<dbReference type="PROSITE" id="PS50988">
    <property type="entry name" value="TROVE"/>
    <property type="match status" value="1"/>
</dbReference>
<dbReference type="KEGG" id="ksc:CD178_01699"/>
<dbReference type="InterPro" id="IPR056800">
    <property type="entry name" value="vWA_Ro60"/>
</dbReference>
<keyword evidence="3" id="KW-0963">Cytoplasm</keyword>
<evidence type="ECO:0000256" key="6">
    <source>
        <dbReference type="ARBA" id="ARBA00023274"/>
    </source>
</evidence>
<dbReference type="InterPro" id="IPR036465">
    <property type="entry name" value="vWFA_dom_sf"/>
</dbReference>
<proteinExistence type="inferred from homology"/>
<dbReference type="AlphaFoldDB" id="A0A347WC69"/>
<dbReference type="SUPFAM" id="SSF53300">
    <property type="entry name" value="vWA-like"/>
    <property type="match status" value="1"/>
</dbReference>
<feature type="domain" description="TROVE" evidence="7">
    <location>
        <begin position="20"/>
        <end position="325"/>
    </location>
</feature>
<accession>A0A347WC69</accession>
<dbReference type="EMBL" id="CP023036">
    <property type="protein sequence ID" value="AXY22462.1"/>
    <property type="molecule type" value="Genomic_DNA"/>
</dbReference>
<name>A0A347WC69_9PROT</name>
<dbReference type="Pfam" id="PF25045">
    <property type="entry name" value="vWA_Ro60"/>
    <property type="match status" value="1"/>
</dbReference>
<dbReference type="InterPro" id="IPR037214">
    <property type="entry name" value="TROVE_dom_sf"/>
</dbReference>
<evidence type="ECO:0000256" key="3">
    <source>
        <dbReference type="ARBA" id="ARBA00022490"/>
    </source>
</evidence>
<dbReference type="OrthoDB" id="208855at2"/>
<dbReference type="InterPro" id="IPR040322">
    <property type="entry name" value="TROVE2"/>
</dbReference>
<evidence type="ECO:0000259" key="7">
    <source>
        <dbReference type="PROSITE" id="PS50988"/>
    </source>
</evidence>
<dbReference type="GO" id="GO:1990904">
    <property type="term" value="C:ribonucleoprotein complex"/>
    <property type="evidence" value="ECO:0007669"/>
    <property type="project" value="UniProtKB-KW"/>
</dbReference>
<evidence type="ECO:0000256" key="4">
    <source>
        <dbReference type="ARBA" id="ARBA00022723"/>
    </source>
</evidence>
<dbReference type="InterPro" id="IPR008858">
    <property type="entry name" value="TROVE_dom"/>
</dbReference>
<dbReference type="Gene3D" id="3.40.50.410">
    <property type="entry name" value="von Willebrand factor, type A domain"/>
    <property type="match status" value="1"/>
</dbReference>
<evidence type="ECO:0000256" key="5">
    <source>
        <dbReference type="ARBA" id="ARBA00022884"/>
    </source>
</evidence>
<dbReference type="RefSeq" id="WP_118962888.1">
    <property type="nucleotide sequence ID" value="NZ_CP023036.1"/>
</dbReference>
<protein>
    <recommendedName>
        <fullName evidence="7">TROVE domain-containing protein</fullName>
    </recommendedName>
</protein>
<dbReference type="GO" id="GO:0003723">
    <property type="term" value="F:RNA binding"/>
    <property type="evidence" value="ECO:0007669"/>
    <property type="project" value="UniProtKB-KW"/>
</dbReference>
<reference evidence="8 9" key="1">
    <citation type="submission" date="2017-08" db="EMBL/GenBank/DDBJ databases">
        <title>Complete genome sequence of Gluconacetobacter saccharivorans CV1 isolated from Fermented Vinegar.</title>
        <authorList>
            <person name="Kim S.-Y."/>
        </authorList>
    </citation>
    <scope>NUCLEOTIDE SEQUENCE [LARGE SCALE GENOMIC DNA]</scope>
    <source>
        <strain evidence="8 9">CV1</strain>
    </source>
</reference>
<evidence type="ECO:0000313" key="9">
    <source>
        <dbReference type="Proteomes" id="UP000264120"/>
    </source>
</evidence>
<keyword evidence="5" id="KW-0694">RNA-binding</keyword>
<keyword evidence="9" id="KW-1185">Reference proteome</keyword>
<keyword evidence="6" id="KW-0687">Ribonucleoprotein</keyword>
<dbReference type="SUPFAM" id="SSF140864">
    <property type="entry name" value="TROVE domain-like"/>
    <property type="match status" value="1"/>
</dbReference>
<keyword evidence="4" id="KW-0479">Metal-binding</keyword>
<evidence type="ECO:0000256" key="2">
    <source>
        <dbReference type="ARBA" id="ARBA00007814"/>
    </source>
</evidence>
<gene>
    <name evidence="8" type="ORF">CD178_01699</name>
</gene>
<comment type="subcellular location">
    <subcellularLocation>
        <location evidence="1">Cytoplasm</location>
    </subcellularLocation>
</comment>
<evidence type="ECO:0000313" key="8">
    <source>
        <dbReference type="EMBL" id="AXY22462.1"/>
    </source>
</evidence>
<comment type="similarity">
    <text evidence="2">Belongs to the Ro 60 kDa family.</text>
</comment>
<dbReference type="PANTHER" id="PTHR14202:SF0">
    <property type="entry name" value="RNA-BINDING PROTEIN RO60"/>
    <property type="match status" value="1"/>
</dbReference>
<dbReference type="GO" id="GO:0005737">
    <property type="term" value="C:cytoplasm"/>
    <property type="evidence" value="ECO:0007669"/>
    <property type="project" value="UniProtKB-SubCell"/>
</dbReference>
<dbReference type="GO" id="GO:0046872">
    <property type="term" value="F:metal ion binding"/>
    <property type="evidence" value="ECO:0007669"/>
    <property type="project" value="UniProtKB-KW"/>
</dbReference>
<dbReference type="Proteomes" id="UP000264120">
    <property type="component" value="Chromosome"/>
</dbReference>
<sequence length="518" mass="56510">MANRSVFASLRDMFMPRTNARNAAGAPAYDLVPAHRLAQLAMTGTFGGGFYQDAQEQMRILVELAETVSPDFLAHAAIHVQERGHMKDTPALLLAVLSRRDPVLFARAFPKVVRSGRMLRTFVQIMRSGQTGRKSLGSRPKAMVRDWLNGATDEQLLAASVGNAPSLADIIRMVHPRPGNPQREAFYAWLIGKPADPSALPSVVQDLLAFRSGISDRVPAVPFQLLDSLTLSSRQWGTVALTASWQTLRQGLNMLTRNGAFDDPTVVDHVAAVLRDPERIRTAKAMPYQLLATLQALGPEVPAALREALHDTMERAVGNVPHLGGRVVICPDVSVSMRAPVTGYRRGATTAVQCIDVAALVAAAIKRGNPSARILPFDERVFDIALEPRDTILTNARRLAKLGGGGTDCAAPLAWLNARHETVDLVVFVSDNESWGGAYPDETPTGMMREWTRLKARNPAARLVCIDIQPYGTTQASERKDILNIGGFSDMIFEQMAQFMSGQMEAAHWVGQIMAQPL</sequence>
<dbReference type="PANTHER" id="PTHR14202">
    <property type="entry name" value="60 KDA RIBONUCLEOPROTEIN SSA/RO"/>
    <property type="match status" value="1"/>
</dbReference>
<organism evidence="8 9">
    <name type="scientific">Komagataeibacter saccharivorans</name>
    <dbReference type="NCBI Taxonomy" id="265959"/>
    <lineage>
        <taxon>Bacteria</taxon>
        <taxon>Pseudomonadati</taxon>
        <taxon>Pseudomonadota</taxon>
        <taxon>Alphaproteobacteria</taxon>
        <taxon>Acetobacterales</taxon>
        <taxon>Acetobacteraceae</taxon>
        <taxon>Komagataeibacter</taxon>
    </lineage>
</organism>
<evidence type="ECO:0000256" key="1">
    <source>
        <dbReference type="ARBA" id="ARBA00004496"/>
    </source>
</evidence>